<keyword evidence="1" id="KW-0812">Transmembrane</keyword>
<dbReference type="Pfam" id="PF06103">
    <property type="entry name" value="DUF948"/>
    <property type="match status" value="1"/>
</dbReference>
<keyword evidence="3" id="KW-1185">Reference proteome</keyword>
<dbReference type="EMBL" id="CP009788">
    <property type="protein sequence ID" value="AJE03909.1"/>
    <property type="molecule type" value="Genomic_DNA"/>
</dbReference>
<gene>
    <name evidence="2" type="ORF">GPICK_11610</name>
</gene>
<evidence type="ECO:0008006" key="4">
    <source>
        <dbReference type="Google" id="ProtNLM"/>
    </source>
</evidence>
<feature type="transmembrane region" description="Helical" evidence="1">
    <location>
        <begin position="6"/>
        <end position="27"/>
    </location>
</feature>
<dbReference type="OrthoDB" id="5396830at2"/>
<reference evidence="2 3" key="1">
    <citation type="journal article" date="2015" name="Genome Announc.">
        <title>Complete Genome of Geobacter pickeringii G13T, a Metal-Reducing Isolate from Sedimentary Kaolin Deposits.</title>
        <authorList>
            <person name="Badalamenti J.P."/>
            <person name="Bond D.R."/>
        </authorList>
    </citation>
    <scope>NUCLEOTIDE SEQUENCE [LARGE SCALE GENOMIC DNA]</scope>
    <source>
        <strain evidence="2 3">G13</strain>
    </source>
</reference>
<organism evidence="2 3">
    <name type="scientific">Geobacter pickeringii</name>
    <dbReference type="NCBI Taxonomy" id="345632"/>
    <lineage>
        <taxon>Bacteria</taxon>
        <taxon>Pseudomonadati</taxon>
        <taxon>Thermodesulfobacteriota</taxon>
        <taxon>Desulfuromonadia</taxon>
        <taxon>Geobacterales</taxon>
        <taxon>Geobacteraceae</taxon>
        <taxon>Geobacter</taxon>
    </lineage>
</organism>
<evidence type="ECO:0000313" key="2">
    <source>
        <dbReference type="EMBL" id="AJE03909.1"/>
    </source>
</evidence>
<dbReference type="RefSeq" id="WP_039743378.1">
    <property type="nucleotide sequence ID" value="NZ_CP009788.1"/>
</dbReference>
<evidence type="ECO:0000313" key="3">
    <source>
        <dbReference type="Proteomes" id="UP000057609"/>
    </source>
</evidence>
<evidence type="ECO:0000256" key="1">
    <source>
        <dbReference type="SAM" id="Phobius"/>
    </source>
</evidence>
<dbReference type="PANTHER" id="PTHR40070:SF1">
    <property type="entry name" value="UPF0478 PROTEIN YTXG"/>
    <property type="match status" value="1"/>
</dbReference>
<sequence length="129" mass="13703">MTVTAVAVVVLALALVVLVAFMIPTLLEIRRAAADLRGFVNKAGVELKPVLLELEKTLTELRTVTEGIAAKREEVQTFMEAVGDTGRNIRTINAVIGTVAHAAATSSVWASGARAAGKLLIERIIKKRG</sequence>
<protein>
    <recommendedName>
        <fullName evidence="4">DUF948 domain-containing protein</fullName>
    </recommendedName>
</protein>
<dbReference type="Proteomes" id="UP000057609">
    <property type="component" value="Chromosome"/>
</dbReference>
<name>A0A0B5BFK1_9BACT</name>
<proteinExistence type="predicted"/>
<dbReference type="InterPro" id="IPR009293">
    <property type="entry name" value="UPF0478"/>
</dbReference>
<dbReference type="STRING" id="345632.GPICK_11610"/>
<dbReference type="HOGENOM" id="CLU_1945695_0_0_7"/>
<dbReference type="AlphaFoldDB" id="A0A0B5BFK1"/>
<keyword evidence="1" id="KW-1133">Transmembrane helix</keyword>
<dbReference type="PANTHER" id="PTHR40070">
    <property type="entry name" value="UPF0478 PROTEIN YTXG"/>
    <property type="match status" value="1"/>
</dbReference>
<keyword evidence="1" id="KW-0472">Membrane</keyword>
<accession>A0A0B5BFK1</accession>
<dbReference type="KEGG" id="gpi:GPICK_11610"/>